<evidence type="ECO:0000256" key="5">
    <source>
        <dbReference type="ARBA" id="ARBA00022737"/>
    </source>
</evidence>
<gene>
    <name evidence="24" type="ORF">OTU49_002819</name>
</gene>
<evidence type="ECO:0000256" key="6">
    <source>
        <dbReference type="ARBA" id="ARBA00022792"/>
    </source>
</evidence>
<dbReference type="PRINTS" id="PR00926">
    <property type="entry name" value="MITOCARRIER"/>
</dbReference>
<evidence type="ECO:0000256" key="23">
    <source>
        <dbReference type="RuleBase" id="RU000488"/>
    </source>
</evidence>
<comment type="catalytic activity">
    <reaction evidence="16">
        <text>N(omega)-methyl-L-arginine(in) + L-arginine(out) = N(omega)-methyl-L-arginine(out) + L-arginine(in)</text>
        <dbReference type="Rhea" id="RHEA:72803"/>
        <dbReference type="ChEBI" id="CHEBI:32682"/>
        <dbReference type="ChEBI" id="CHEBI:114953"/>
    </reaction>
</comment>
<evidence type="ECO:0000256" key="22">
    <source>
        <dbReference type="PROSITE-ProRule" id="PRU00282"/>
    </source>
</evidence>
<evidence type="ECO:0000256" key="13">
    <source>
        <dbReference type="ARBA" id="ARBA00050768"/>
    </source>
</evidence>
<comment type="caution">
    <text evidence="24">The sequence shown here is derived from an EMBL/GenBank/DDBJ whole genome shotgun (WGS) entry which is preliminary data.</text>
</comment>
<comment type="catalytic activity">
    <reaction evidence="12">
        <text>L-histidine(out) = L-histidine(in)</text>
        <dbReference type="Rhea" id="RHEA:72807"/>
        <dbReference type="ChEBI" id="CHEBI:57595"/>
    </reaction>
</comment>
<evidence type="ECO:0000256" key="15">
    <source>
        <dbReference type="ARBA" id="ARBA00051921"/>
    </source>
</evidence>
<dbReference type="EMBL" id="JARKIK010000033">
    <property type="protein sequence ID" value="KAK8740283.1"/>
    <property type="molecule type" value="Genomic_DNA"/>
</dbReference>
<evidence type="ECO:0000256" key="17">
    <source>
        <dbReference type="ARBA" id="ARBA00071763"/>
    </source>
</evidence>
<evidence type="ECO:0000256" key="18">
    <source>
        <dbReference type="ARBA" id="ARBA00076491"/>
    </source>
</evidence>
<evidence type="ECO:0000256" key="14">
    <source>
        <dbReference type="ARBA" id="ARBA00051045"/>
    </source>
</evidence>
<dbReference type="GO" id="GO:0005289">
    <property type="term" value="F:high-affinity L-arginine transmembrane transporter activity"/>
    <property type="evidence" value="ECO:0007669"/>
    <property type="project" value="TreeGrafter"/>
</dbReference>
<dbReference type="PROSITE" id="PS50920">
    <property type="entry name" value="SOLCAR"/>
    <property type="match status" value="3"/>
</dbReference>
<keyword evidence="10 22" id="KW-0472">Membrane</keyword>
<comment type="similarity">
    <text evidence="2 23">Belongs to the mitochondrial carrier (TC 2.A.29) family.</text>
</comment>
<comment type="subcellular location">
    <subcellularLocation>
        <location evidence="1">Mitochondrion inner membrane</location>
        <topology evidence="1">Multi-pass membrane protein</topology>
    </subcellularLocation>
</comment>
<dbReference type="PANTHER" id="PTHR45624">
    <property type="entry name" value="MITOCHONDRIAL BASIC AMINO ACIDS TRANSPORTER-RELATED"/>
    <property type="match status" value="1"/>
</dbReference>
<dbReference type="Gene3D" id="1.50.40.10">
    <property type="entry name" value="Mitochondrial carrier domain"/>
    <property type="match status" value="2"/>
</dbReference>
<sequence>MALDFLAGCLGGCAGVAVGYPFDTVKVRIQTQDFKNPRYRGTWHCLSETVKKESVRGLYKGMSSPMAGVALVNAIVFGVHGNMTKHLHDPDSLRSQLVCGAVAGFFQSFVSSPMELVKTRVQLQTEMSATSVKTLSVAASSSTTINNCATYTSPLDCLKKIYTTEGWRGLFRGQFITIARDVPGIASYFLIYEYLTRSWASSDNSISPLAVLAGGGFAGALSWVVSYPMDVVKSRLQADGVGGINKYKGIMHCTKASIAEEGLGVMFRGLNSSLLRAFPTNAATFAVVTWTLQLCRTKDHHSDTRQSWREVLAGGEALVKAAGVPSSQELILTYQSQSQTPASMLAQVIAASNVRTILDEKVESAENEVHTHCTCAEDKSIPFFIKGRIPELFGSVCRQEGNETLAHTANWSRRGDILSCTALWALTKHQHNLSIVL</sequence>
<reference evidence="24 25" key="1">
    <citation type="journal article" date="2024" name="BMC Genomics">
        <title>Genome assembly of redclaw crayfish (Cherax quadricarinatus) provides insights into its immune adaptation and hypoxia tolerance.</title>
        <authorList>
            <person name="Liu Z."/>
            <person name="Zheng J."/>
            <person name="Li H."/>
            <person name="Fang K."/>
            <person name="Wang S."/>
            <person name="He J."/>
            <person name="Zhou D."/>
            <person name="Weng S."/>
            <person name="Chi M."/>
            <person name="Gu Z."/>
            <person name="He J."/>
            <person name="Li F."/>
            <person name="Wang M."/>
        </authorList>
    </citation>
    <scope>NUCLEOTIDE SEQUENCE [LARGE SCALE GENOMIC DNA]</scope>
    <source>
        <strain evidence="24">ZL_2023a</strain>
    </source>
</reference>
<dbReference type="FunFam" id="1.50.40.10:FF:000037">
    <property type="entry name" value="Solute carrier family 25 member 29"/>
    <property type="match status" value="1"/>
</dbReference>
<evidence type="ECO:0000256" key="19">
    <source>
        <dbReference type="ARBA" id="ARBA00078745"/>
    </source>
</evidence>
<keyword evidence="6" id="KW-0999">Mitochondrion inner membrane</keyword>
<dbReference type="AlphaFoldDB" id="A0AAW0XJU7"/>
<dbReference type="PANTHER" id="PTHR45624:SF61">
    <property type="entry name" value="MITOCHONDRIAL BASIC AMINO ACIDS TRANSPORTER"/>
    <property type="match status" value="1"/>
</dbReference>
<evidence type="ECO:0000256" key="2">
    <source>
        <dbReference type="ARBA" id="ARBA00006375"/>
    </source>
</evidence>
<dbReference type="InterPro" id="IPR002067">
    <property type="entry name" value="MCP"/>
</dbReference>
<evidence type="ECO:0000313" key="24">
    <source>
        <dbReference type="EMBL" id="KAK8740283.1"/>
    </source>
</evidence>
<evidence type="ECO:0000313" key="25">
    <source>
        <dbReference type="Proteomes" id="UP001445076"/>
    </source>
</evidence>
<evidence type="ECO:0000256" key="16">
    <source>
        <dbReference type="ARBA" id="ARBA00052673"/>
    </source>
</evidence>
<dbReference type="Pfam" id="PF00153">
    <property type="entry name" value="Mito_carr"/>
    <property type="match status" value="3"/>
</dbReference>
<keyword evidence="9" id="KW-0496">Mitochondrion</keyword>
<evidence type="ECO:0000256" key="20">
    <source>
        <dbReference type="ARBA" id="ARBA00079387"/>
    </source>
</evidence>
<evidence type="ECO:0000256" key="3">
    <source>
        <dbReference type="ARBA" id="ARBA00022448"/>
    </source>
</evidence>
<keyword evidence="25" id="KW-1185">Reference proteome</keyword>
<dbReference type="InterPro" id="IPR023395">
    <property type="entry name" value="MCP_dom_sf"/>
</dbReference>
<dbReference type="GO" id="GO:0005743">
    <property type="term" value="C:mitochondrial inner membrane"/>
    <property type="evidence" value="ECO:0007669"/>
    <property type="project" value="UniProtKB-SubCell"/>
</dbReference>
<protein>
    <recommendedName>
        <fullName evidence="17">Mitochondrial basic amino acids transporter</fullName>
    </recommendedName>
    <alternativeName>
        <fullName evidence="21">Carnitine/acylcarnitine translocase-like</fullName>
    </alternativeName>
    <alternativeName>
        <fullName evidence="20">Mitochondrial carnitine/acylcarnitine carrier protein CACL</fullName>
    </alternativeName>
    <alternativeName>
        <fullName evidence="19">Mitochondrial ornithine transporter 3</fullName>
    </alternativeName>
    <alternativeName>
        <fullName evidence="18">Solute carrier family 25 member 29</fullName>
    </alternativeName>
</protein>
<evidence type="ECO:0000256" key="21">
    <source>
        <dbReference type="ARBA" id="ARBA00080567"/>
    </source>
</evidence>
<evidence type="ECO:0000256" key="7">
    <source>
        <dbReference type="ARBA" id="ARBA00022970"/>
    </source>
</evidence>
<proteinExistence type="inferred from homology"/>
<evidence type="ECO:0000256" key="12">
    <source>
        <dbReference type="ARBA" id="ARBA00050592"/>
    </source>
</evidence>
<dbReference type="Proteomes" id="UP001445076">
    <property type="component" value="Unassembled WGS sequence"/>
</dbReference>
<evidence type="ECO:0000256" key="4">
    <source>
        <dbReference type="ARBA" id="ARBA00022692"/>
    </source>
</evidence>
<comment type="catalytic activity">
    <reaction evidence="14">
        <text>L-homoarginine(in) + L-arginine(out) = L-homoarginine(out) + L-arginine(in)</text>
        <dbReference type="Rhea" id="RHEA:72799"/>
        <dbReference type="ChEBI" id="CHEBI:32682"/>
        <dbReference type="ChEBI" id="CHEBI:143006"/>
    </reaction>
</comment>
<keyword evidence="4 22" id="KW-0812">Transmembrane</keyword>
<evidence type="ECO:0000256" key="1">
    <source>
        <dbReference type="ARBA" id="ARBA00004448"/>
    </source>
</evidence>
<keyword evidence="3 23" id="KW-0813">Transport</keyword>
<evidence type="ECO:0000256" key="8">
    <source>
        <dbReference type="ARBA" id="ARBA00022989"/>
    </source>
</evidence>
<evidence type="ECO:0000256" key="10">
    <source>
        <dbReference type="ARBA" id="ARBA00023136"/>
    </source>
</evidence>
<evidence type="ECO:0000256" key="9">
    <source>
        <dbReference type="ARBA" id="ARBA00023128"/>
    </source>
</evidence>
<dbReference type="InterPro" id="IPR050567">
    <property type="entry name" value="Mitochondrial_Carrier"/>
</dbReference>
<comment type="catalytic activity">
    <reaction evidence="11">
        <text>L-lysine(out) + L-arginine(in) = L-lysine(in) + L-arginine(out)</text>
        <dbReference type="Rhea" id="RHEA:70827"/>
        <dbReference type="ChEBI" id="CHEBI:32551"/>
        <dbReference type="ChEBI" id="CHEBI:32682"/>
    </reaction>
</comment>
<evidence type="ECO:0000256" key="11">
    <source>
        <dbReference type="ARBA" id="ARBA00049090"/>
    </source>
</evidence>
<feature type="repeat" description="Solcar" evidence="22">
    <location>
        <begin position="91"/>
        <end position="198"/>
    </location>
</feature>
<accession>A0AAW0XJU7</accession>
<comment type="catalytic activity">
    <reaction evidence="15">
        <text>L-ornithine(in) + L-arginine(out) = L-ornithine(out) + L-arginine(in)</text>
        <dbReference type="Rhea" id="RHEA:34991"/>
        <dbReference type="ChEBI" id="CHEBI:32682"/>
        <dbReference type="ChEBI" id="CHEBI:46911"/>
    </reaction>
</comment>
<feature type="repeat" description="Solcar" evidence="22">
    <location>
        <begin position="2"/>
        <end position="86"/>
    </location>
</feature>
<keyword evidence="5" id="KW-0677">Repeat</keyword>
<organism evidence="24 25">
    <name type="scientific">Cherax quadricarinatus</name>
    <name type="common">Australian red claw crayfish</name>
    <dbReference type="NCBI Taxonomy" id="27406"/>
    <lineage>
        <taxon>Eukaryota</taxon>
        <taxon>Metazoa</taxon>
        <taxon>Ecdysozoa</taxon>
        <taxon>Arthropoda</taxon>
        <taxon>Crustacea</taxon>
        <taxon>Multicrustacea</taxon>
        <taxon>Malacostraca</taxon>
        <taxon>Eumalacostraca</taxon>
        <taxon>Eucarida</taxon>
        <taxon>Decapoda</taxon>
        <taxon>Pleocyemata</taxon>
        <taxon>Astacidea</taxon>
        <taxon>Parastacoidea</taxon>
        <taxon>Parastacidae</taxon>
        <taxon>Cherax</taxon>
    </lineage>
</organism>
<feature type="repeat" description="Solcar" evidence="22">
    <location>
        <begin position="206"/>
        <end position="294"/>
    </location>
</feature>
<keyword evidence="7" id="KW-0029">Amino-acid transport</keyword>
<dbReference type="GO" id="GO:1990575">
    <property type="term" value="P:mitochondrial L-ornithine transmembrane transport"/>
    <property type="evidence" value="ECO:0007669"/>
    <property type="project" value="TreeGrafter"/>
</dbReference>
<comment type="catalytic activity">
    <reaction evidence="13">
        <text>L-histidine(out) + L-arginine(in) = L-histidine(in) + L-arginine(out)</text>
        <dbReference type="Rhea" id="RHEA:71063"/>
        <dbReference type="ChEBI" id="CHEBI:32682"/>
        <dbReference type="ChEBI" id="CHEBI:57595"/>
    </reaction>
</comment>
<dbReference type="SUPFAM" id="SSF103506">
    <property type="entry name" value="Mitochondrial carrier"/>
    <property type="match status" value="1"/>
</dbReference>
<dbReference type="InterPro" id="IPR018108">
    <property type="entry name" value="MCP_transmembrane"/>
</dbReference>
<name>A0AAW0XJU7_CHEQU</name>
<keyword evidence="8" id="KW-1133">Transmembrane helix</keyword>